<name>A0A1T4MQK5_9HYPH</name>
<evidence type="ECO:0000259" key="4">
    <source>
        <dbReference type="Pfam" id="PF07687"/>
    </source>
</evidence>
<evidence type="ECO:0000256" key="3">
    <source>
        <dbReference type="ARBA" id="ARBA00022801"/>
    </source>
</evidence>
<dbReference type="STRING" id="1365950.SAMN05428963_102238"/>
<dbReference type="GO" id="GO:0046872">
    <property type="term" value="F:metal ion binding"/>
    <property type="evidence" value="ECO:0007669"/>
    <property type="project" value="UniProtKB-KW"/>
</dbReference>
<dbReference type="Pfam" id="PF01546">
    <property type="entry name" value="Peptidase_M20"/>
    <property type="match status" value="1"/>
</dbReference>
<dbReference type="OrthoDB" id="9761532at2"/>
<feature type="domain" description="Peptidase M20 dimerisation" evidence="4">
    <location>
        <begin position="211"/>
        <end position="361"/>
    </location>
</feature>
<dbReference type="Pfam" id="PF07687">
    <property type="entry name" value="M20_dimer"/>
    <property type="match status" value="1"/>
</dbReference>
<dbReference type="RefSeq" id="WP_078706923.1">
    <property type="nucleotide sequence ID" value="NZ_FUXL01000002.1"/>
</dbReference>
<dbReference type="GO" id="GO:0008233">
    <property type="term" value="F:peptidase activity"/>
    <property type="evidence" value="ECO:0007669"/>
    <property type="project" value="UniProtKB-KW"/>
</dbReference>
<dbReference type="InterPro" id="IPR051458">
    <property type="entry name" value="Cyt/Met_Dipeptidase"/>
</dbReference>
<keyword evidence="6" id="KW-1185">Reference proteome</keyword>
<evidence type="ECO:0000256" key="2">
    <source>
        <dbReference type="ARBA" id="ARBA00022723"/>
    </source>
</evidence>
<evidence type="ECO:0000313" key="6">
    <source>
        <dbReference type="Proteomes" id="UP000190135"/>
    </source>
</evidence>
<dbReference type="AlphaFoldDB" id="A0A1T4MQK5"/>
<dbReference type="InterPro" id="IPR011650">
    <property type="entry name" value="Peptidase_M20_dimer"/>
</dbReference>
<dbReference type="InterPro" id="IPR002933">
    <property type="entry name" value="Peptidase_M20"/>
</dbReference>
<dbReference type="NCBIfam" id="NF006579">
    <property type="entry name" value="PRK09104.1"/>
    <property type="match status" value="1"/>
</dbReference>
<sequence>MADRTVEQALEAADTQLGASLERLLSFVRIPSISTDSRHRGDCRRAAEWLAGELASLGLDSAVRDTPGHPMVVAHDPAGVAGPRVLFYGHYDVQPVDPLELWDHPPFEPRIVDAGDDKHITGRGASDDKGALLTFIEACRAWKSVHGHLPASISFLFEGEEESGSPSLVPFLEANRDELSRDVVFVCDTDMWDDQTPAITTLLRGHLFEEVTLEAADRDLHSGMFGNAVRNAVELLCDILGELRGPDGAIAIPGFYDGVQPLAPEIAALWKSIPFDEAGFLARVGASVPAGEAGRSVMEQLWARPSFDICGISGGYEGEGFKAVLPAKASAKVSFRLVPGQDPDRLRTLFRQFVTERLPADCRASFSSFGASRATAIAPDGPFIGPALETLTEEWGRQAALAGTGGSIPIVGHFKRILGMDSVMVGFARFDNRVHSPNEKYDLSSFHHGIRSWVRVLGRLDEMARSQAERRSSPTEAR</sequence>
<reference evidence="5 6" key="1">
    <citation type="submission" date="2017-02" db="EMBL/GenBank/DDBJ databases">
        <authorList>
            <person name="Peterson S.W."/>
        </authorList>
    </citation>
    <scope>NUCLEOTIDE SEQUENCE [LARGE SCALE GENOMIC DNA]</scope>
    <source>
        <strain evidence="5 6">USBA 369</strain>
    </source>
</reference>
<dbReference type="Proteomes" id="UP000190135">
    <property type="component" value="Unassembled WGS sequence"/>
</dbReference>
<dbReference type="Gene3D" id="3.40.630.10">
    <property type="entry name" value="Zn peptidases"/>
    <property type="match status" value="1"/>
</dbReference>
<accession>A0A1T4MQK5</accession>
<keyword evidence="1" id="KW-0645">Protease</keyword>
<dbReference type="PANTHER" id="PTHR43270:SF12">
    <property type="entry name" value="SUCCINYL-DIAMINOPIMELATE DESUCCINYLASE"/>
    <property type="match status" value="1"/>
</dbReference>
<protein>
    <submittedName>
        <fullName evidence="5">Acetylornithine deacetylase/Succinyl-diaminopimelate desuccinylase</fullName>
    </submittedName>
</protein>
<dbReference type="PANTHER" id="PTHR43270">
    <property type="entry name" value="BETA-ALA-HIS DIPEPTIDASE"/>
    <property type="match status" value="1"/>
</dbReference>
<dbReference type="Gene3D" id="3.30.70.360">
    <property type="match status" value="1"/>
</dbReference>
<dbReference type="SUPFAM" id="SSF53187">
    <property type="entry name" value="Zn-dependent exopeptidases"/>
    <property type="match status" value="1"/>
</dbReference>
<organism evidence="5 6">
    <name type="scientific">Consotaella salsifontis</name>
    <dbReference type="NCBI Taxonomy" id="1365950"/>
    <lineage>
        <taxon>Bacteria</taxon>
        <taxon>Pseudomonadati</taxon>
        <taxon>Pseudomonadota</taxon>
        <taxon>Alphaproteobacteria</taxon>
        <taxon>Hyphomicrobiales</taxon>
        <taxon>Aurantimonadaceae</taxon>
        <taxon>Consotaella</taxon>
    </lineage>
</organism>
<evidence type="ECO:0000256" key="1">
    <source>
        <dbReference type="ARBA" id="ARBA00022670"/>
    </source>
</evidence>
<proteinExistence type="predicted"/>
<gene>
    <name evidence="5" type="ORF">SAMN05428963_102238</name>
</gene>
<dbReference type="GO" id="GO:0006508">
    <property type="term" value="P:proteolysis"/>
    <property type="evidence" value="ECO:0007669"/>
    <property type="project" value="UniProtKB-KW"/>
</dbReference>
<evidence type="ECO:0000313" key="5">
    <source>
        <dbReference type="EMBL" id="SJZ69243.1"/>
    </source>
</evidence>
<dbReference type="EMBL" id="FUXL01000002">
    <property type="protein sequence ID" value="SJZ69243.1"/>
    <property type="molecule type" value="Genomic_DNA"/>
</dbReference>
<keyword evidence="2" id="KW-0479">Metal-binding</keyword>
<keyword evidence="3" id="KW-0378">Hydrolase</keyword>